<name>A0ABD2X4Y0_9HYME</name>
<feature type="repeat" description="ANK" evidence="3">
    <location>
        <begin position="331"/>
        <end position="363"/>
    </location>
</feature>
<protein>
    <submittedName>
        <fullName evidence="4">Uncharacterized protein</fullName>
    </submittedName>
</protein>
<proteinExistence type="predicted"/>
<feature type="repeat" description="ANK" evidence="3">
    <location>
        <begin position="258"/>
        <end position="290"/>
    </location>
</feature>
<reference evidence="4 5" key="1">
    <citation type="journal article" date="2024" name="bioRxiv">
        <title>A reference genome for Trichogramma kaykai: A tiny desert-dwelling parasitoid wasp with competing sex-ratio distorters.</title>
        <authorList>
            <person name="Culotta J."/>
            <person name="Lindsey A.R."/>
        </authorList>
    </citation>
    <scope>NUCLEOTIDE SEQUENCE [LARGE SCALE GENOMIC DNA]</scope>
    <source>
        <strain evidence="4 5">KSX58</strain>
    </source>
</reference>
<accession>A0ABD2X4Y0</accession>
<dbReference type="Pfam" id="PF12796">
    <property type="entry name" value="Ank_2"/>
    <property type="match status" value="5"/>
</dbReference>
<dbReference type="PROSITE" id="PS50088">
    <property type="entry name" value="ANK_REPEAT"/>
    <property type="match status" value="8"/>
</dbReference>
<dbReference type="PANTHER" id="PTHR24198">
    <property type="entry name" value="ANKYRIN REPEAT AND PROTEIN KINASE DOMAIN-CONTAINING PROTEIN"/>
    <property type="match status" value="1"/>
</dbReference>
<dbReference type="AlphaFoldDB" id="A0ABD2X4Y0"/>
<dbReference type="PROSITE" id="PS50297">
    <property type="entry name" value="ANK_REP_REGION"/>
    <property type="match status" value="7"/>
</dbReference>
<dbReference type="SUPFAM" id="SSF48403">
    <property type="entry name" value="Ankyrin repeat"/>
    <property type="match status" value="2"/>
</dbReference>
<dbReference type="EMBL" id="JBJJXI010000051">
    <property type="protein sequence ID" value="KAL3400416.1"/>
    <property type="molecule type" value="Genomic_DNA"/>
</dbReference>
<feature type="repeat" description="ANK" evidence="3">
    <location>
        <begin position="186"/>
        <end position="218"/>
    </location>
</feature>
<dbReference type="SMART" id="SM00248">
    <property type="entry name" value="ANK"/>
    <property type="match status" value="14"/>
</dbReference>
<feature type="repeat" description="ANK" evidence="3">
    <location>
        <begin position="403"/>
        <end position="435"/>
    </location>
</feature>
<organism evidence="4 5">
    <name type="scientific">Trichogramma kaykai</name>
    <dbReference type="NCBI Taxonomy" id="54128"/>
    <lineage>
        <taxon>Eukaryota</taxon>
        <taxon>Metazoa</taxon>
        <taxon>Ecdysozoa</taxon>
        <taxon>Arthropoda</taxon>
        <taxon>Hexapoda</taxon>
        <taxon>Insecta</taxon>
        <taxon>Pterygota</taxon>
        <taxon>Neoptera</taxon>
        <taxon>Endopterygota</taxon>
        <taxon>Hymenoptera</taxon>
        <taxon>Apocrita</taxon>
        <taxon>Proctotrupomorpha</taxon>
        <taxon>Chalcidoidea</taxon>
        <taxon>Trichogrammatidae</taxon>
        <taxon>Trichogramma</taxon>
    </lineage>
</organism>
<comment type="caution">
    <text evidence="4">The sequence shown here is derived from an EMBL/GenBank/DDBJ whole genome shotgun (WGS) entry which is preliminary data.</text>
</comment>
<keyword evidence="1" id="KW-0677">Repeat</keyword>
<sequence>MADDEFQKLSNDRFDEIMDFEADQNKLESLKRNRAHVNWKIEEERESFYWQLCRLINNWESRLPNLREIFRREEIDWLLTQSAKTGPVELISFVIRTGYRDEPDLDEDGKPLLCRNTPVHYAAKHKIRNWISKIRELFKIYDKFNVNYTNESGFTHFHAACMSGCDEIVEKFLELGQDPNISMKETGDTSLHLALKNGHTKTFELLLRNGADPNGANKKELTPLHIICRGGNDDLFEVFFKIANEIKQTIQVDARDISGRTPLHWAVHYGRMKLVELLLRRGADVNSKDANENSCLHFIGDVEVAHDATEKFFEICVKIQLTVQVNALDNAGRAPLHVALRNDKPQMFESLLRNGADPNIAEAEGLTSLHLIALHGIDDLVEKFFEICNDMQLKVQVNAQEKKGRTPLQFAVCLDKRRVVESLLRNGADPNIADVEEYTSLHTICSMNYDDDLAEKFLQICDDMQLTVQVDAQSNLGWTPLHLALFKGKKKTAEWLLRKGVDPNLANKKGCTPLHAISCREIDDDLAEWFFEICDDMNLMVQVDARNHTGETALHLAVNNGKERNIKELLRKGSDPNLVNTVGYHSLHIIAARPIDDELLEKFIKMCSDIQQTVQVSIPDKRGWTPLHYAVLKSKKQNVKDLLRRGANPNAADKCGLLPLHIICNGKHDDDWVKLFFEIADEVQQTVQVDAQDDWGLTPLDTAVGCLSPEENKAELFAAVDKGPVEQKVQLIKSYFQSRRADRVYPAVQLQRYGNNQGIKKEMKLHTKQSLGSMYTNR</sequence>
<evidence type="ECO:0000313" key="4">
    <source>
        <dbReference type="EMBL" id="KAL3400416.1"/>
    </source>
</evidence>
<feature type="repeat" description="ANK" evidence="3">
    <location>
        <begin position="152"/>
        <end position="184"/>
    </location>
</feature>
<evidence type="ECO:0000313" key="5">
    <source>
        <dbReference type="Proteomes" id="UP001627154"/>
    </source>
</evidence>
<feature type="repeat" description="ANK" evidence="3">
    <location>
        <begin position="622"/>
        <end position="654"/>
    </location>
</feature>
<dbReference type="Proteomes" id="UP001627154">
    <property type="component" value="Unassembled WGS sequence"/>
</dbReference>
<gene>
    <name evidence="4" type="ORF">TKK_006276</name>
</gene>
<dbReference type="PRINTS" id="PR01415">
    <property type="entry name" value="ANKYRIN"/>
</dbReference>
<feature type="repeat" description="ANK" evidence="3">
    <location>
        <begin position="476"/>
        <end position="508"/>
    </location>
</feature>
<evidence type="ECO:0000256" key="2">
    <source>
        <dbReference type="ARBA" id="ARBA00023043"/>
    </source>
</evidence>
<dbReference type="Gene3D" id="1.25.40.20">
    <property type="entry name" value="Ankyrin repeat-containing domain"/>
    <property type="match status" value="4"/>
</dbReference>
<keyword evidence="2 3" id="KW-0040">ANK repeat</keyword>
<keyword evidence="5" id="KW-1185">Reference proteome</keyword>
<dbReference type="PANTHER" id="PTHR24198:SF165">
    <property type="entry name" value="ANKYRIN REPEAT-CONTAINING PROTEIN-RELATED"/>
    <property type="match status" value="1"/>
</dbReference>
<dbReference type="InterPro" id="IPR036770">
    <property type="entry name" value="Ankyrin_rpt-contain_sf"/>
</dbReference>
<evidence type="ECO:0000256" key="1">
    <source>
        <dbReference type="ARBA" id="ARBA00022737"/>
    </source>
</evidence>
<feature type="repeat" description="ANK" evidence="3">
    <location>
        <begin position="549"/>
        <end position="581"/>
    </location>
</feature>
<dbReference type="InterPro" id="IPR002110">
    <property type="entry name" value="Ankyrin_rpt"/>
</dbReference>
<evidence type="ECO:0000256" key="3">
    <source>
        <dbReference type="PROSITE-ProRule" id="PRU00023"/>
    </source>
</evidence>